<evidence type="ECO:0000313" key="2">
    <source>
        <dbReference type="Proteomes" id="UP001228049"/>
    </source>
</evidence>
<dbReference type="AlphaFoldDB" id="A0AAD9ESJ8"/>
<keyword evidence="1" id="KW-0675">Receptor</keyword>
<keyword evidence="2" id="KW-1185">Reference proteome</keyword>
<feature type="non-terminal residue" evidence="1">
    <location>
        <position position="1"/>
    </location>
</feature>
<dbReference type="Proteomes" id="UP001228049">
    <property type="component" value="Unassembled WGS sequence"/>
</dbReference>
<sequence>DISDWNIKYAITVSRARLKTRAMEDNSCSEWVSPSFLPATNVGYLSLYQSILTTSTPLPFKHQVLRHAAIHRLITMKERKRMGE</sequence>
<comment type="caution">
    <text evidence="1">The sequence shown here is derived from an EMBL/GenBank/DDBJ whole genome shotgun (WGS) entry which is preliminary data.</text>
</comment>
<accession>A0AAD9ESJ8</accession>
<proteinExistence type="predicted"/>
<organism evidence="1 2">
    <name type="scientific">Dissostichus eleginoides</name>
    <name type="common">Patagonian toothfish</name>
    <name type="synonym">Dissostichus amissus</name>
    <dbReference type="NCBI Taxonomy" id="100907"/>
    <lineage>
        <taxon>Eukaryota</taxon>
        <taxon>Metazoa</taxon>
        <taxon>Chordata</taxon>
        <taxon>Craniata</taxon>
        <taxon>Vertebrata</taxon>
        <taxon>Euteleostomi</taxon>
        <taxon>Actinopterygii</taxon>
        <taxon>Neopterygii</taxon>
        <taxon>Teleostei</taxon>
        <taxon>Neoteleostei</taxon>
        <taxon>Acanthomorphata</taxon>
        <taxon>Eupercaria</taxon>
        <taxon>Perciformes</taxon>
        <taxon>Notothenioidei</taxon>
        <taxon>Nototheniidae</taxon>
        <taxon>Dissostichus</taxon>
    </lineage>
</organism>
<evidence type="ECO:0000313" key="1">
    <source>
        <dbReference type="EMBL" id="KAK1879858.1"/>
    </source>
</evidence>
<protein>
    <submittedName>
        <fullName evidence="1">Receptor-type tyrosine-protein phosphatase beta</fullName>
    </submittedName>
</protein>
<gene>
    <name evidence="1" type="ORF">KUDE01_025390</name>
</gene>
<reference evidence="1" key="1">
    <citation type="submission" date="2023-04" db="EMBL/GenBank/DDBJ databases">
        <title>Chromosome-level genome of Chaenocephalus aceratus.</title>
        <authorList>
            <person name="Park H."/>
        </authorList>
    </citation>
    <scope>NUCLEOTIDE SEQUENCE</scope>
    <source>
        <strain evidence="1">DE</strain>
        <tissue evidence="1">Muscle</tissue>
    </source>
</reference>
<dbReference type="EMBL" id="JASDAP010000025">
    <property type="protein sequence ID" value="KAK1879858.1"/>
    <property type="molecule type" value="Genomic_DNA"/>
</dbReference>
<name>A0AAD9ESJ8_DISEL</name>
<feature type="non-terminal residue" evidence="1">
    <location>
        <position position="84"/>
    </location>
</feature>